<dbReference type="STRING" id="997884.HMPREF1068_03470"/>
<keyword evidence="2" id="KW-0997">Cell inner membrane</keyword>
<dbReference type="AlphaFoldDB" id="I8X9D0"/>
<reference evidence="6 7" key="1">
    <citation type="submission" date="2012-02" db="EMBL/GenBank/DDBJ databases">
        <title>The Genome Sequence of Bacteroides nordii CL02T12C05.</title>
        <authorList>
            <consortium name="The Broad Institute Genome Sequencing Platform"/>
            <person name="Earl A."/>
            <person name="Ward D."/>
            <person name="Feldgarden M."/>
            <person name="Gevers D."/>
            <person name="Zitomersky N.L."/>
            <person name="Coyne M.J."/>
            <person name="Comstock L.E."/>
            <person name="Young S.K."/>
            <person name="Zeng Q."/>
            <person name="Gargeya S."/>
            <person name="Fitzgerald M."/>
            <person name="Haas B."/>
            <person name="Abouelleil A."/>
            <person name="Alvarado L."/>
            <person name="Arachchi H.M."/>
            <person name="Berlin A."/>
            <person name="Chapman S.B."/>
            <person name="Gearin G."/>
            <person name="Goldberg J."/>
            <person name="Griggs A."/>
            <person name="Gujja S."/>
            <person name="Hansen M."/>
            <person name="Heiman D."/>
            <person name="Howarth C."/>
            <person name="Larimer J."/>
            <person name="Lui A."/>
            <person name="MacDonald P.J.P."/>
            <person name="McCowen C."/>
            <person name="Montmayeur A."/>
            <person name="Murphy C."/>
            <person name="Neiman D."/>
            <person name="Pearson M."/>
            <person name="Priest M."/>
            <person name="Roberts A."/>
            <person name="Saif S."/>
            <person name="Shea T."/>
            <person name="Sisk P."/>
            <person name="Stolte C."/>
            <person name="Sykes S."/>
            <person name="Wortman J."/>
            <person name="Nusbaum C."/>
            <person name="Birren B."/>
        </authorList>
    </citation>
    <scope>NUCLEOTIDE SEQUENCE [LARGE SCALE GENOMIC DNA]</scope>
    <source>
        <strain evidence="6 7">CL02T12C05</strain>
    </source>
</reference>
<dbReference type="EMBL" id="AGXS01000023">
    <property type="protein sequence ID" value="EIY46702.1"/>
    <property type="molecule type" value="Genomic_DNA"/>
</dbReference>
<evidence type="ECO:0000256" key="2">
    <source>
        <dbReference type="ARBA" id="ARBA00022519"/>
    </source>
</evidence>
<evidence type="ECO:0000256" key="3">
    <source>
        <dbReference type="ARBA" id="ARBA00022676"/>
    </source>
</evidence>
<keyword evidence="4" id="KW-0808">Transferase</keyword>
<evidence type="ECO:0000313" key="7">
    <source>
        <dbReference type="Proteomes" id="UP000003089"/>
    </source>
</evidence>
<dbReference type="PATRIC" id="fig|997884.3.peg.3557"/>
<dbReference type="Pfam" id="PF07429">
    <property type="entry name" value="Glyco_transf_56"/>
    <property type="match status" value="1"/>
</dbReference>
<keyword evidence="7" id="KW-1185">Reference proteome</keyword>
<evidence type="ECO:0000313" key="6">
    <source>
        <dbReference type="EMBL" id="EIY46702.1"/>
    </source>
</evidence>
<dbReference type="HOGENOM" id="CLU_1159283_0_0_10"/>
<keyword evidence="3" id="KW-0328">Glycosyltransferase</keyword>
<evidence type="ECO:0008006" key="8">
    <source>
        <dbReference type="Google" id="ProtNLM"/>
    </source>
</evidence>
<sequence length="239" mass="28274">MLFFKKRVINMYREIVCLVSEDKNDLYRFYNYIIRFVIPYATDENKYKFCDGVYCEKKAGYTNILLGNNAWKADYYIRDIECIKETSLKKTSLTCMMNYGNCSLDKFEELKSLGIQYWGKDRFFLLTDFLSIDNYYLLLKKTDIYICSWETQTGLSAIYTCLVYGVKCFLDGANYNIVRELGCIVFKITDLKILSVEEIIMPLTMEQKKKNAAIIKEWLNNDRINAMWNNFYSVINDDV</sequence>
<keyword evidence="1" id="KW-1003">Cell membrane</keyword>
<evidence type="ECO:0000256" key="1">
    <source>
        <dbReference type="ARBA" id="ARBA00022475"/>
    </source>
</evidence>
<dbReference type="GO" id="GO:0008417">
    <property type="term" value="F:fucosyltransferase activity"/>
    <property type="evidence" value="ECO:0007669"/>
    <property type="project" value="InterPro"/>
</dbReference>
<keyword evidence="5" id="KW-0472">Membrane</keyword>
<evidence type="ECO:0000256" key="5">
    <source>
        <dbReference type="ARBA" id="ARBA00023136"/>
    </source>
</evidence>
<name>I8X9D0_9BACE</name>
<accession>I8X9D0</accession>
<proteinExistence type="predicted"/>
<comment type="caution">
    <text evidence="6">The sequence shown here is derived from an EMBL/GenBank/DDBJ whole genome shotgun (WGS) entry which is preliminary data.</text>
</comment>
<dbReference type="GO" id="GO:0009246">
    <property type="term" value="P:enterobacterial common antigen biosynthetic process"/>
    <property type="evidence" value="ECO:0007669"/>
    <property type="project" value="InterPro"/>
</dbReference>
<protein>
    <recommendedName>
        <fullName evidence="8">Glycosyltransferase family 1 protein</fullName>
    </recommendedName>
</protein>
<evidence type="ECO:0000256" key="4">
    <source>
        <dbReference type="ARBA" id="ARBA00022679"/>
    </source>
</evidence>
<organism evidence="6 7">
    <name type="scientific">Bacteroides nordii CL02T12C05</name>
    <dbReference type="NCBI Taxonomy" id="997884"/>
    <lineage>
        <taxon>Bacteria</taxon>
        <taxon>Pseudomonadati</taxon>
        <taxon>Bacteroidota</taxon>
        <taxon>Bacteroidia</taxon>
        <taxon>Bacteroidales</taxon>
        <taxon>Bacteroidaceae</taxon>
        <taxon>Bacteroides</taxon>
    </lineage>
</organism>
<dbReference type="Proteomes" id="UP000003089">
    <property type="component" value="Unassembled WGS sequence"/>
</dbReference>
<gene>
    <name evidence="6" type="ORF">HMPREF1068_03470</name>
</gene>
<dbReference type="InterPro" id="IPR009993">
    <property type="entry name" value="WecF"/>
</dbReference>